<feature type="compositionally biased region" description="Low complexity" evidence="1">
    <location>
        <begin position="1"/>
        <end position="17"/>
    </location>
</feature>
<dbReference type="RefSeq" id="WP_163678136.1">
    <property type="nucleotide sequence ID" value="NZ_AP022582.1"/>
</dbReference>
<dbReference type="KEGG" id="mseo:MSEO_15370"/>
<evidence type="ECO:0000256" key="1">
    <source>
        <dbReference type="SAM" id="MobiDB-lite"/>
    </source>
</evidence>
<gene>
    <name evidence="2" type="ORF">MSEO_15370</name>
</gene>
<organism evidence="2 3">
    <name type="scientific">Mycobacterium seoulense</name>
    <dbReference type="NCBI Taxonomy" id="386911"/>
    <lineage>
        <taxon>Bacteria</taxon>
        <taxon>Bacillati</taxon>
        <taxon>Actinomycetota</taxon>
        <taxon>Actinomycetes</taxon>
        <taxon>Mycobacteriales</taxon>
        <taxon>Mycobacteriaceae</taxon>
        <taxon>Mycobacterium</taxon>
    </lineage>
</organism>
<keyword evidence="3" id="KW-1185">Reference proteome</keyword>
<evidence type="ECO:0000313" key="3">
    <source>
        <dbReference type="Proteomes" id="UP000466632"/>
    </source>
</evidence>
<dbReference type="AlphaFoldDB" id="A0A7I7NZR5"/>
<protein>
    <submittedName>
        <fullName evidence="2">Uncharacterized protein</fullName>
    </submittedName>
</protein>
<evidence type="ECO:0000313" key="2">
    <source>
        <dbReference type="EMBL" id="BBY01038.1"/>
    </source>
</evidence>
<dbReference type="Proteomes" id="UP000466632">
    <property type="component" value="Chromosome"/>
</dbReference>
<proteinExistence type="predicted"/>
<dbReference type="EMBL" id="AP022582">
    <property type="protein sequence ID" value="BBY01038.1"/>
    <property type="molecule type" value="Genomic_DNA"/>
</dbReference>
<feature type="region of interest" description="Disordered" evidence="1">
    <location>
        <begin position="1"/>
        <end position="34"/>
    </location>
</feature>
<reference evidence="2 3" key="1">
    <citation type="journal article" date="2019" name="Emerg. Microbes Infect.">
        <title>Comprehensive subspecies identification of 175 nontuberculous mycobacteria species based on 7547 genomic profiles.</title>
        <authorList>
            <person name="Matsumoto Y."/>
            <person name="Kinjo T."/>
            <person name="Motooka D."/>
            <person name="Nabeya D."/>
            <person name="Jung N."/>
            <person name="Uechi K."/>
            <person name="Horii T."/>
            <person name="Iida T."/>
            <person name="Fujita J."/>
            <person name="Nakamura S."/>
        </authorList>
    </citation>
    <scope>NUCLEOTIDE SEQUENCE [LARGE SCALE GENOMIC DNA]</scope>
    <source>
        <strain evidence="2 3">JCM 16018</strain>
    </source>
</reference>
<accession>A0A7I7NZR5</accession>
<sequence length="119" mass="12358">MSGAGTTPIGGITPPAGHGTGFQVAPPGKSGLIGALESAVQPPGARSGGAIEDVTAAAGHITPESVAAAARHYRGEMDDVEQWAARNGYRVRWVQHDGDPRAAVEAWAARTGRRVRWHE</sequence>
<name>A0A7I7NZR5_9MYCO</name>